<organism evidence="1 2">
    <name type="scientific">Paramecium sonneborni</name>
    <dbReference type="NCBI Taxonomy" id="65129"/>
    <lineage>
        <taxon>Eukaryota</taxon>
        <taxon>Sar</taxon>
        <taxon>Alveolata</taxon>
        <taxon>Ciliophora</taxon>
        <taxon>Intramacronucleata</taxon>
        <taxon>Oligohymenophorea</taxon>
        <taxon>Peniculida</taxon>
        <taxon>Parameciidae</taxon>
        <taxon>Paramecium</taxon>
    </lineage>
</organism>
<name>A0A8S1R7L7_9CILI</name>
<gene>
    <name evidence="1" type="ORF">PSON_ATCC_30995.1.T1490168</name>
</gene>
<evidence type="ECO:0000313" key="2">
    <source>
        <dbReference type="Proteomes" id="UP000692954"/>
    </source>
</evidence>
<keyword evidence="2" id="KW-1185">Reference proteome</keyword>
<protein>
    <submittedName>
        <fullName evidence="1">Uncharacterized protein</fullName>
    </submittedName>
</protein>
<sequence length="252" mass="30409">MQYFFSKQKYIFSFQSSKTFVDLSFEARLKCESGILNQRFQQQINPKLQIQYIKNNQLLNSPKLSYLIQINSKAFDDENNQILLDIIELLKRNNYTSSYITLKSTKKLIHKRIFYRTSIEIQMNWSIAFFFFTAKPVYNFQNLNKILSKFLRSFIKKIANSFIKVLAQAIMALCFHFKLQFKSIFKKKCLNYFQQLLKLKIKKFLFVFQVKLIVMNIQITLFNYEKTQIPFFQFQYQWNIHSSKLSQFNSNF</sequence>
<dbReference type="AlphaFoldDB" id="A0A8S1R7L7"/>
<accession>A0A8S1R7L7</accession>
<comment type="caution">
    <text evidence="1">The sequence shown here is derived from an EMBL/GenBank/DDBJ whole genome shotgun (WGS) entry which is preliminary data.</text>
</comment>
<dbReference type="EMBL" id="CAJJDN010000149">
    <property type="protein sequence ID" value="CAD8124221.1"/>
    <property type="molecule type" value="Genomic_DNA"/>
</dbReference>
<proteinExistence type="predicted"/>
<reference evidence="1" key="1">
    <citation type="submission" date="2021-01" db="EMBL/GenBank/DDBJ databases">
        <authorList>
            <consortium name="Genoscope - CEA"/>
            <person name="William W."/>
        </authorList>
    </citation>
    <scope>NUCLEOTIDE SEQUENCE</scope>
</reference>
<evidence type="ECO:0000313" key="1">
    <source>
        <dbReference type="EMBL" id="CAD8124221.1"/>
    </source>
</evidence>
<dbReference type="Proteomes" id="UP000692954">
    <property type="component" value="Unassembled WGS sequence"/>
</dbReference>